<dbReference type="InterPro" id="IPR015315">
    <property type="entry name" value="DUF1963"/>
</dbReference>
<dbReference type="Pfam" id="PF09234">
    <property type="entry name" value="DUF1963"/>
    <property type="match status" value="1"/>
</dbReference>
<dbReference type="Gene3D" id="2.30.320.10">
    <property type="entry name" value="YwqG-like"/>
    <property type="match status" value="1"/>
</dbReference>
<dbReference type="AlphaFoldDB" id="A0A6B8VS23"/>
<sequence length="229" mass="25540">MQHYAIEALRSALGDDIAEFALRNELPLVSMWEDASPLGTSRLGGAPDLAAGEQWPSFGERAVFLGQIDFSELPVEIHERHAMPRAGVLRLFTPTESDQETGQYPLVATLFTTADTIEGDLSGSIPVRFEYGMDLPEDSAQCEDWPWAEASEEEDTYSEICENQHSYQYLFGYPWPAGEPNPAGTVPLLTLFSEEAYWLEGEVLQLFITPEDLAAGNFSNLRAEIRQPY</sequence>
<dbReference type="EMBL" id="CP046452">
    <property type="protein sequence ID" value="QGU02427.1"/>
    <property type="molecule type" value="Genomic_DNA"/>
</dbReference>
<dbReference type="PANTHER" id="PTHR36436:SF6">
    <property type="entry name" value="SLL5081 PROTEIN"/>
    <property type="match status" value="1"/>
</dbReference>
<evidence type="ECO:0000313" key="1">
    <source>
        <dbReference type="EMBL" id="QGU02427.1"/>
    </source>
</evidence>
<gene>
    <name evidence="1" type="ORF">CKALI_07825</name>
</gene>
<keyword evidence="2" id="KW-1185">Reference proteome</keyword>
<organism evidence="1 2">
    <name type="scientific">Corynebacterium kalinowskii</name>
    <dbReference type="NCBI Taxonomy" id="2675216"/>
    <lineage>
        <taxon>Bacteria</taxon>
        <taxon>Bacillati</taxon>
        <taxon>Actinomycetota</taxon>
        <taxon>Actinomycetes</taxon>
        <taxon>Mycobacteriales</taxon>
        <taxon>Corynebacteriaceae</taxon>
        <taxon>Corynebacterium</taxon>
    </lineage>
</organism>
<dbReference type="KEGG" id="ckw:CKALI_07825"/>
<proteinExistence type="predicted"/>
<dbReference type="SUPFAM" id="SSF103032">
    <property type="entry name" value="Hypothetical protein YwqG"/>
    <property type="match status" value="1"/>
</dbReference>
<dbReference type="Proteomes" id="UP000427071">
    <property type="component" value="Chromosome"/>
</dbReference>
<dbReference type="PANTHER" id="PTHR36436">
    <property type="entry name" value="SLL5081 PROTEIN"/>
    <property type="match status" value="1"/>
</dbReference>
<evidence type="ECO:0000313" key="2">
    <source>
        <dbReference type="Proteomes" id="UP000427071"/>
    </source>
</evidence>
<dbReference type="RefSeq" id="WP_156192746.1">
    <property type="nucleotide sequence ID" value="NZ_CP046452.1"/>
</dbReference>
<dbReference type="InterPro" id="IPR035948">
    <property type="entry name" value="YwqG-like_sf"/>
</dbReference>
<reference evidence="2" key="1">
    <citation type="submission" date="2019-11" db="EMBL/GenBank/DDBJ databases">
        <title>Complete genome sequence of Corynebacterium kalinowskii 1959, a novel Corynebacterium species isolated from soil of a small paddock in Vilsendorf, Germany.</title>
        <authorList>
            <person name="Schaffert L."/>
            <person name="Ruwe M."/>
            <person name="Milse J."/>
            <person name="Hanuschka K."/>
            <person name="Ortseifen V."/>
            <person name="Droste J."/>
            <person name="Brandt D."/>
            <person name="Schlueter L."/>
            <person name="Kutter Y."/>
            <person name="Vinke S."/>
            <person name="Viehoefer P."/>
            <person name="Jacob L."/>
            <person name="Luebke N.-C."/>
            <person name="Schulte-Berndt E."/>
            <person name="Hain C."/>
            <person name="Linder M."/>
            <person name="Schmidt P."/>
            <person name="Wollenschlaeger L."/>
            <person name="Luttermann T."/>
            <person name="Thieme E."/>
            <person name="Hassa J."/>
            <person name="Haak M."/>
            <person name="Wittchen M."/>
            <person name="Mentz A."/>
            <person name="Persicke M."/>
            <person name="Busche T."/>
            <person name="Ruckert C."/>
        </authorList>
    </citation>
    <scope>NUCLEOTIDE SEQUENCE [LARGE SCALE GENOMIC DNA]</scope>
    <source>
        <strain evidence="2">1959</strain>
    </source>
</reference>
<accession>A0A6B8VS23</accession>
<name>A0A6B8VS23_9CORY</name>
<evidence type="ECO:0008006" key="3">
    <source>
        <dbReference type="Google" id="ProtNLM"/>
    </source>
</evidence>
<protein>
    <recommendedName>
        <fullName evidence="3">DUF1963 domain-containing protein</fullName>
    </recommendedName>
</protein>